<dbReference type="Proteomes" id="UP000479710">
    <property type="component" value="Unassembled WGS sequence"/>
</dbReference>
<dbReference type="EMBL" id="SPHZ02000001">
    <property type="protein sequence ID" value="KAF0932013.1"/>
    <property type="molecule type" value="Genomic_DNA"/>
</dbReference>
<proteinExistence type="predicted"/>
<evidence type="ECO:0000313" key="1">
    <source>
        <dbReference type="EMBL" id="KAF0932013.1"/>
    </source>
</evidence>
<name>A0A6G1F575_9ORYZ</name>
<accession>A0A6G1F575</accession>
<evidence type="ECO:0000313" key="2">
    <source>
        <dbReference type="Proteomes" id="UP000479710"/>
    </source>
</evidence>
<gene>
    <name evidence="1" type="ORF">E2562_007823</name>
</gene>
<protein>
    <submittedName>
        <fullName evidence="1">Uncharacterized protein</fullName>
    </submittedName>
</protein>
<sequence length="72" mass="8459">MSEYELVPQHEQLRKESPLNLCAMISPNSNMVHVVAKISLYLDHLPMDNHPILHWRKYSCWLSKIVGHQTSY</sequence>
<organism evidence="1 2">
    <name type="scientific">Oryza meyeriana var. granulata</name>
    <dbReference type="NCBI Taxonomy" id="110450"/>
    <lineage>
        <taxon>Eukaryota</taxon>
        <taxon>Viridiplantae</taxon>
        <taxon>Streptophyta</taxon>
        <taxon>Embryophyta</taxon>
        <taxon>Tracheophyta</taxon>
        <taxon>Spermatophyta</taxon>
        <taxon>Magnoliopsida</taxon>
        <taxon>Liliopsida</taxon>
        <taxon>Poales</taxon>
        <taxon>Poaceae</taxon>
        <taxon>BOP clade</taxon>
        <taxon>Oryzoideae</taxon>
        <taxon>Oryzeae</taxon>
        <taxon>Oryzinae</taxon>
        <taxon>Oryza</taxon>
        <taxon>Oryza meyeriana</taxon>
    </lineage>
</organism>
<keyword evidence="2" id="KW-1185">Reference proteome</keyword>
<dbReference type="AlphaFoldDB" id="A0A6G1F575"/>
<reference evidence="1 2" key="1">
    <citation type="submission" date="2019-11" db="EMBL/GenBank/DDBJ databases">
        <title>Whole genome sequence of Oryza granulata.</title>
        <authorList>
            <person name="Li W."/>
        </authorList>
    </citation>
    <scope>NUCLEOTIDE SEQUENCE [LARGE SCALE GENOMIC DNA]</scope>
    <source>
        <strain evidence="2">cv. Menghai</strain>
        <tissue evidence="1">Leaf</tissue>
    </source>
</reference>
<comment type="caution">
    <text evidence="1">The sequence shown here is derived from an EMBL/GenBank/DDBJ whole genome shotgun (WGS) entry which is preliminary data.</text>
</comment>